<keyword evidence="2 5" id="KW-0812">Transmembrane</keyword>
<feature type="transmembrane region" description="Helical" evidence="5">
    <location>
        <begin position="303"/>
        <end position="324"/>
    </location>
</feature>
<evidence type="ECO:0000313" key="8">
    <source>
        <dbReference type="Proteomes" id="UP000316495"/>
    </source>
</evidence>
<dbReference type="EMBL" id="VMGN01000037">
    <property type="protein sequence ID" value="TSC93615.1"/>
    <property type="molecule type" value="Genomic_DNA"/>
</dbReference>
<name>A0A554LL64_9BACT</name>
<comment type="caution">
    <text evidence="7">The sequence shown here is derived from an EMBL/GenBank/DDBJ whole genome shotgun (WGS) entry which is preliminary data.</text>
</comment>
<organism evidence="7 8">
    <name type="scientific">Candidatus Berkelbacteria bacterium Athens1014_28</name>
    <dbReference type="NCBI Taxonomy" id="2017145"/>
    <lineage>
        <taxon>Bacteria</taxon>
        <taxon>Candidatus Berkelbacteria</taxon>
    </lineage>
</organism>
<accession>A0A554LL64</accession>
<keyword evidence="4 5" id="KW-0472">Membrane</keyword>
<feature type="transmembrane region" description="Helical" evidence="5">
    <location>
        <begin position="262"/>
        <end position="282"/>
    </location>
</feature>
<evidence type="ECO:0000256" key="3">
    <source>
        <dbReference type="ARBA" id="ARBA00022989"/>
    </source>
</evidence>
<feature type="transmembrane region" description="Helical" evidence="5">
    <location>
        <begin position="109"/>
        <end position="126"/>
    </location>
</feature>
<dbReference type="GO" id="GO:0016020">
    <property type="term" value="C:membrane"/>
    <property type="evidence" value="ECO:0007669"/>
    <property type="project" value="UniProtKB-SubCell"/>
</dbReference>
<dbReference type="Proteomes" id="UP000316495">
    <property type="component" value="Unassembled WGS sequence"/>
</dbReference>
<comment type="subcellular location">
    <subcellularLocation>
        <location evidence="1">Membrane</location>
        <topology evidence="1">Multi-pass membrane protein</topology>
    </subcellularLocation>
</comment>
<keyword evidence="3 5" id="KW-1133">Transmembrane helix</keyword>
<feature type="domain" description="O-antigen ligase-related" evidence="6">
    <location>
        <begin position="224"/>
        <end position="361"/>
    </location>
</feature>
<evidence type="ECO:0000259" key="6">
    <source>
        <dbReference type="Pfam" id="PF04932"/>
    </source>
</evidence>
<evidence type="ECO:0000256" key="4">
    <source>
        <dbReference type="ARBA" id="ARBA00023136"/>
    </source>
</evidence>
<feature type="transmembrane region" description="Helical" evidence="5">
    <location>
        <begin position="378"/>
        <end position="395"/>
    </location>
</feature>
<dbReference type="AlphaFoldDB" id="A0A554LL64"/>
<proteinExistence type="predicted"/>
<gene>
    <name evidence="7" type="ORF">Athens101428_616</name>
</gene>
<dbReference type="PANTHER" id="PTHR37422:SF13">
    <property type="entry name" value="LIPOPOLYSACCHARIDE BIOSYNTHESIS PROTEIN PA4999-RELATED"/>
    <property type="match status" value="1"/>
</dbReference>
<feature type="transmembrane region" description="Helical" evidence="5">
    <location>
        <begin position="401"/>
        <end position="417"/>
    </location>
</feature>
<protein>
    <recommendedName>
        <fullName evidence="6">O-antigen ligase-related domain-containing protein</fullName>
    </recommendedName>
</protein>
<dbReference type="InterPro" id="IPR051533">
    <property type="entry name" value="WaaL-like"/>
</dbReference>
<reference evidence="7 8" key="1">
    <citation type="submission" date="2017-07" db="EMBL/GenBank/DDBJ databases">
        <title>Mechanisms for carbon and nitrogen cycling indicate functional differentiation within the Candidate Phyla Radiation.</title>
        <authorList>
            <person name="Danczak R.E."/>
            <person name="Johnston M.D."/>
            <person name="Kenah C."/>
            <person name="Slattery M."/>
            <person name="Wrighton K.C."/>
            <person name="Wilkins M.J."/>
        </authorList>
    </citation>
    <scope>NUCLEOTIDE SEQUENCE [LARGE SCALE GENOMIC DNA]</scope>
    <source>
        <strain evidence="7">Athens1014_28</strain>
    </source>
</reference>
<feature type="transmembrane region" description="Helical" evidence="5">
    <location>
        <begin position="138"/>
        <end position="157"/>
    </location>
</feature>
<dbReference type="Pfam" id="PF04932">
    <property type="entry name" value="Wzy_C"/>
    <property type="match status" value="1"/>
</dbReference>
<feature type="transmembrane region" description="Helical" evidence="5">
    <location>
        <begin position="194"/>
        <end position="211"/>
    </location>
</feature>
<feature type="transmembrane region" description="Helical" evidence="5">
    <location>
        <begin position="49"/>
        <end position="72"/>
    </location>
</feature>
<feature type="transmembrane region" description="Helical" evidence="5">
    <location>
        <begin position="84"/>
        <end position="103"/>
    </location>
</feature>
<feature type="transmembrane region" description="Helical" evidence="5">
    <location>
        <begin position="344"/>
        <end position="366"/>
    </location>
</feature>
<dbReference type="InterPro" id="IPR007016">
    <property type="entry name" value="O-antigen_ligase-rel_domated"/>
</dbReference>
<dbReference type="PANTHER" id="PTHR37422">
    <property type="entry name" value="TEICHURONIC ACID BIOSYNTHESIS PROTEIN TUAE"/>
    <property type="match status" value="1"/>
</dbReference>
<feature type="transmembrane region" description="Helical" evidence="5">
    <location>
        <begin position="223"/>
        <end position="256"/>
    </location>
</feature>
<evidence type="ECO:0000313" key="7">
    <source>
        <dbReference type="EMBL" id="TSC93615.1"/>
    </source>
</evidence>
<sequence length="433" mass="49056">MDRQQNKFDDILNRISVIFLFFILVYFPFSELCLHALLSYTHLSEAAIFWLVHFYEPLLILLFLGYLLKFIAGRTLPKFEKADWLIFAFLLFAILAILCRFSDLSRGLQGLRFLALPYGIFLLVRLSGYKNPNRLLKAYLLIAVMAAMIGVVEYLYLPRGYLTDLLQISDFGFGENSLISIGQATAFLAGPNQLASYLILPFFYILHRFITSKFSAFWDKNIYILFVLAAAIFVTYSRSALVGVIVATVAMMLYFFRDRKEKITSIIILFVSLLTLAFVYALQSGEFVRDIFTHGSSFSQHLLATKSAFSAFSAGGFIKILFGFGVGSAGPAALKLGGIISENYYLQILFEVGVFGLILFLLFLFYLIKDLWLSSKTLFFAFIALLINALFLHIFSDNPAMAVSVFLIIGVVLNLESNDEVRMRNDEQMTKPE</sequence>
<feature type="transmembrane region" description="Helical" evidence="5">
    <location>
        <begin position="12"/>
        <end position="29"/>
    </location>
</feature>
<evidence type="ECO:0000256" key="2">
    <source>
        <dbReference type="ARBA" id="ARBA00022692"/>
    </source>
</evidence>
<evidence type="ECO:0000256" key="5">
    <source>
        <dbReference type="SAM" id="Phobius"/>
    </source>
</evidence>
<evidence type="ECO:0000256" key="1">
    <source>
        <dbReference type="ARBA" id="ARBA00004141"/>
    </source>
</evidence>